<organism evidence="3 4">
    <name type="scientific">Hymenobacter cavernae</name>
    <dbReference type="NCBI Taxonomy" id="2044852"/>
    <lineage>
        <taxon>Bacteria</taxon>
        <taxon>Pseudomonadati</taxon>
        <taxon>Bacteroidota</taxon>
        <taxon>Cytophagia</taxon>
        <taxon>Cytophagales</taxon>
        <taxon>Hymenobacteraceae</taxon>
        <taxon>Hymenobacter</taxon>
    </lineage>
</organism>
<evidence type="ECO:0000259" key="2">
    <source>
        <dbReference type="Pfam" id="PF09557"/>
    </source>
</evidence>
<keyword evidence="4" id="KW-1185">Reference proteome</keyword>
<dbReference type="Proteomes" id="UP000632273">
    <property type="component" value="Unassembled WGS sequence"/>
</dbReference>
<feature type="region of interest" description="Disordered" evidence="1">
    <location>
        <begin position="282"/>
        <end position="307"/>
    </location>
</feature>
<accession>A0ABQ1TMC9</accession>
<comment type="caution">
    <text evidence="3">The sequence shown here is derived from an EMBL/GenBank/DDBJ whole genome shotgun (WGS) entry which is preliminary data.</text>
</comment>
<feature type="domain" description="DUF2382" evidence="2">
    <location>
        <begin position="171"/>
        <end position="279"/>
    </location>
</feature>
<evidence type="ECO:0000313" key="4">
    <source>
        <dbReference type="Proteomes" id="UP000632273"/>
    </source>
</evidence>
<evidence type="ECO:0000256" key="1">
    <source>
        <dbReference type="SAM" id="MobiDB-lite"/>
    </source>
</evidence>
<dbReference type="InterPro" id="IPR019060">
    <property type="entry name" value="DUF2382"/>
</dbReference>
<dbReference type="EMBL" id="BMHT01000001">
    <property type="protein sequence ID" value="GGE99076.1"/>
    <property type="molecule type" value="Genomic_DNA"/>
</dbReference>
<proteinExistence type="predicted"/>
<gene>
    <name evidence="3" type="ORF">GCM10011383_07400</name>
</gene>
<evidence type="ECO:0000313" key="3">
    <source>
        <dbReference type="EMBL" id="GGE99076.1"/>
    </source>
</evidence>
<sequence length="307" mass="32410">MAQTVVGFFDTAAEAQQAAQQLAAAGFSLDSVDVAQSSQGGNRGNYYNSAASTGADRDPSDYQNTSGTLTEGAADAAGRGGDKVSGFFSSLFGGDDDDDAQRYTHVARNTGSIVTVHVSSAENAHRAAEILDAAGAVDVDERASQSGYQANNLTANTGTTTNAEGQVSAQVIEENLQVGKRVEQTGGARLRSRIVERPVEASVRLREEHVTVQRNPVNRPATEADFAAFKEGNVEITESAERAVVGKEARVVEEVTLGKEVTEREETIHDTVRKTEVDVEQIPTSGTTNTGTTQTGTTNTTNTDSNY</sequence>
<feature type="compositionally biased region" description="Low complexity" evidence="1">
    <location>
        <begin position="284"/>
        <end position="307"/>
    </location>
</feature>
<dbReference type="RefSeq" id="WP_188811025.1">
    <property type="nucleotide sequence ID" value="NZ_BMHT01000001.1"/>
</dbReference>
<dbReference type="PANTHER" id="PTHR38463:SF1">
    <property type="entry name" value="STRESS RESPONSE PROTEIN YSNF"/>
    <property type="match status" value="1"/>
</dbReference>
<dbReference type="Pfam" id="PF09557">
    <property type="entry name" value="DUF2382"/>
    <property type="match status" value="1"/>
</dbReference>
<feature type="compositionally biased region" description="Polar residues" evidence="1">
    <location>
        <begin position="37"/>
        <end position="52"/>
    </location>
</feature>
<protein>
    <recommendedName>
        <fullName evidence="2">DUF2382 domain-containing protein</fullName>
    </recommendedName>
</protein>
<dbReference type="PANTHER" id="PTHR38463">
    <property type="entry name" value="STRESS RESPONSE PROTEIN YSNF"/>
    <property type="match status" value="1"/>
</dbReference>
<feature type="region of interest" description="Disordered" evidence="1">
    <location>
        <begin position="37"/>
        <end position="79"/>
    </location>
</feature>
<name>A0ABQ1TMC9_9BACT</name>
<reference evidence="4" key="1">
    <citation type="journal article" date="2019" name="Int. J. Syst. Evol. Microbiol.">
        <title>The Global Catalogue of Microorganisms (GCM) 10K type strain sequencing project: providing services to taxonomists for standard genome sequencing and annotation.</title>
        <authorList>
            <consortium name="The Broad Institute Genomics Platform"/>
            <consortium name="The Broad Institute Genome Sequencing Center for Infectious Disease"/>
            <person name="Wu L."/>
            <person name="Ma J."/>
        </authorList>
    </citation>
    <scope>NUCLEOTIDE SEQUENCE [LARGE SCALE GENOMIC DNA]</scope>
    <source>
        <strain evidence="4">CGMCC 1.15197</strain>
    </source>
</reference>
<dbReference type="InterPro" id="IPR052967">
    <property type="entry name" value="Stress_Response_Assoc"/>
</dbReference>